<dbReference type="InterPro" id="IPR015422">
    <property type="entry name" value="PyrdxlP-dep_Trfase_small"/>
</dbReference>
<dbReference type="RefSeq" id="WP_132921710.1">
    <property type="nucleotide sequence ID" value="NZ_SJOI01000001.1"/>
</dbReference>
<dbReference type="SMART" id="SM00823">
    <property type="entry name" value="PKS_PP"/>
    <property type="match status" value="1"/>
</dbReference>
<feature type="domain" description="Carrier" evidence="6">
    <location>
        <begin position="2"/>
        <end position="80"/>
    </location>
</feature>
<dbReference type="SUPFAM" id="SSF53383">
    <property type="entry name" value="PLP-dependent transferases"/>
    <property type="match status" value="1"/>
</dbReference>
<comment type="cofactor">
    <cofactor evidence="1">
        <name>pyridoxal 5'-phosphate</name>
        <dbReference type="ChEBI" id="CHEBI:597326"/>
    </cofactor>
</comment>
<dbReference type="Gene3D" id="1.10.1200.10">
    <property type="entry name" value="ACP-like"/>
    <property type="match status" value="1"/>
</dbReference>
<evidence type="ECO:0000313" key="8">
    <source>
        <dbReference type="Proteomes" id="UP000294555"/>
    </source>
</evidence>
<keyword evidence="7" id="KW-0032">Aminotransferase</keyword>
<keyword evidence="4" id="KW-0663">Pyridoxal phosphate</keyword>
<evidence type="ECO:0000256" key="2">
    <source>
        <dbReference type="ARBA" id="ARBA00022450"/>
    </source>
</evidence>
<evidence type="ECO:0000256" key="5">
    <source>
        <dbReference type="SAM" id="MobiDB-lite"/>
    </source>
</evidence>
<dbReference type="PANTHER" id="PTHR43713">
    <property type="entry name" value="GLUTAMATE-1-SEMIALDEHYDE 2,1-AMINOMUTASE"/>
    <property type="match status" value="1"/>
</dbReference>
<protein>
    <submittedName>
        <fullName evidence="7">Glutamate-1-semialdehyde aminotransferase</fullName>
    </submittedName>
</protein>
<dbReference type="EMBL" id="SJOI01000001">
    <property type="protein sequence ID" value="TCL02782.1"/>
    <property type="molecule type" value="Genomic_DNA"/>
</dbReference>
<dbReference type="InterPro" id="IPR015424">
    <property type="entry name" value="PyrdxlP-dep_Trfase"/>
</dbReference>
<evidence type="ECO:0000259" key="6">
    <source>
        <dbReference type="PROSITE" id="PS50075"/>
    </source>
</evidence>
<proteinExistence type="predicted"/>
<dbReference type="PROSITE" id="PS50075">
    <property type="entry name" value="CARRIER"/>
    <property type="match status" value="1"/>
</dbReference>
<comment type="caution">
    <text evidence="7">The sequence shown here is derived from an EMBL/GenBank/DDBJ whole genome shotgun (WGS) entry which is preliminary data.</text>
</comment>
<accession>A0A4R1N6P7</accession>
<dbReference type="Pfam" id="PF00550">
    <property type="entry name" value="PP-binding"/>
    <property type="match status" value="1"/>
</dbReference>
<dbReference type="InterPro" id="IPR009081">
    <property type="entry name" value="PP-bd_ACP"/>
</dbReference>
<evidence type="ECO:0000313" key="7">
    <source>
        <dbReference type="EMBL" id="TCL02782.1"/>
    </source>
</evidence>
<evidence type="ECO:0000256" key="1">
    <source>
        <dbReference type="ARBA" id="ARBA00001933"/>
    </source>
</evidence>
<dbReference type="GO" id="GO:0008483">
    <property type="term" value="F:transaminase activity"/>
    <property type="evidence" value="ECO:0007669"/>
    <property type="project" value="UniProtKB-KW"/>
</dbReference>
<dbReference type="PANTHER" id="PTHR43713:SF3">
    <property type="entry name" value="GLUTAMATE-1-SEMIALDEHYDE 2,1-AMINOMUTASE 1, CHLOROPLASTIC-RELATED"/>
    <property type="match status" value="1"/>
</dbReference>
<keyword evidence="7" id="KW-0808">Transferase</keyword>
<dbReference type="AlphaFoldDB" id="A0A4R1N6P7"/>
<keyword evidence="2" id="KW-0596">Phosphopantetheine</keyword>
<dbReference type="Proteomes" id="UP000294555">
    <property type="component" value="Unassembled WGS sequence"/>
</dbReference>
<dbReference type="PROSITE" id="PS00600">
    <property type="entry name" value="AA_TRANSFER_CLASS_3"/>
    <property type="match status" value="1"/>
</dbReference>
<organism evidence="7 8">
    <name type="scientific">Sodalis ligni</name>
    <dbReference type="NCBI Taxonomy" id="2697027"/>
    <lineage>
        <taxon>Bacteria</taxon>
        <taxon>Pseudomonadati</taxon>
        <taxon>Pseudomonadota</taxon>
        <taxon>Gammaproteobacteria</taxon>
        <taxon>Enterobacterales</taxon>
        <taxon>Bruguierivoracaceae</taxon>
        <taxon>Sodalis</taxon>
    </lineage>
</organism>
<sequence>MASAISIERELVTLFAAAFGLAENEMNIATPLVEMGADSLLLFDVADALRRRYGVRLTVRQFFADIPTIGKVAEYLSRSGAESGRDTPEEPVGMNAGTDAEPAPESGACSIHHAALSPDVTKHSADEGILPAGERADASRKLSSAPTPVAVPVPFRWLSRSALPDETTARHDYLARFIPRYAGKTSRSKQHAADVRRIIADSRSGIGFKPSVKELLYPLVCDTFSGAEVGDIDGNGYVDMTMGFGSHLFGHQPDFIIGALQERLAHSFGLGTRSEAALTVAGLITELTGMDRVAFVNSGTEAVMNAVRAARAYTRRDHVVIFASSYHGHWDAVLATPGDFPGAYGARALSVGIPQNMVADVSVLAFGSEAALEFIEKHRHRIAAVMVEPVPTRDPRLALPDYLRQLRTLTANHGIMLIFDEIVTGFRVHPAGIQGLYGIKADIVTYGKTIGGGMPLGVIAGRGNTLDAIDGGGWSFGDHSYPATEATFFGGTYFQHPLSMAAAQATLTEIKGQGVALSQALAKKTDGLVARLNQLFHERRVPITACSFSSFFRLIHRENFDLLYYNLLLRGVYIWEWRCWFLSVAHEQTHLDRVVKAFSDSLDELAEHRLLPQMTGR</sequence>
<keyword evidence="8" id="KW-1185">Reference proteome</keyword>
<evidence type="ECO:0000256" key="4">
    <source>
        <dbReference type="ARBA" id="ARBA00022898"/>
    </source>
</evidence>
<dbReference type="SUPFAM" id="SSF47336">
    <property type="entry name" value="ACP-like"/>
    <property type="match status" value="1"/>
</dbReference>
<dbReference type="InterPro" id="IPR049704">
    <property type="entry name" value="Aminotrans_3_PPA_site"/>
</dbReference>
<feature type="region of interest" description="Disordered" evidence="5">
    <location>
        <begin position="78"/>
        <end position="106"/>
    </location>
</feature>
<dbReference type="InterPro" id="IPR005814">
    <property type="entry name" value="Aminotrans_3"/>
</dbReference>
<reference evidence="7 8" key="1">
    <citation type="submission" date="2019-02" db="EMBL/GenBank/DDBJ databases">
        <title>Investigation of anaerobic lignin degradation for improved lignocellulosic biofuels.</title>
        <authorList>
            <person name="Deangelis K."/>
        </authorList>
    </citation>
    <scope>NUCLEOTIDE SEQUENCE [LARGE SCALE GENOMIC DNA]</scope>
    <source>
        <strain evidence="7 8">159R</strain>
    </source>
</reference>
<dbReference type="InterPro" id="IPR020806">
    <property type="entry name" value="PKS_PP-bd"/>
</dbReference>
<dbReference type="GO" id="GO:0030170">
    <property type="term" value="F:pyridoxal phosphate binding"/>
    <property type="evidence" value="ECO:0007669"/>
    <property type="project" value="InterPro"/>
</dbReference>
<evidence type="ECO:0000256" key="3">
    <source>
        <dbReference type="ARBA" id="ARBA00022553"/>
    </source>
</evidence>
<name>A0A4R1N6P7_9GAMM</name>
<dbReference type="Gene3D" id="3.40.640.10">
    <property type="entry name" value="Type I PLP-dependent aspartate aminotransferase-like (Major domain)"/>
    <property type="match status" value="1"/>
</dbReference>
<dbReference type="InterPro" id="IPR036736">
    <property type="entry name" value="ACP-like_sf"/>
</dbReference>
<dbReference type="InterPro" id="IPR015421">
    <property type="entry name" value="PyrdxlP-dep_Trfase_major"/>
</dbReference>
<dbReference type="GO" id="GO:0031177">
    <property type="term" value="F:phosphopantetheine binding"/>
    <property type="evidence" value="ECO:0007669"/>
    <property type="project" value="InterPro"/>
</dbReference>
<dbReference type="Pfam" id="PF00202">
    <property type="entry name" value="Aminotran_3"/>
    <property type="match status" value="1"/>
</dbReference>
<keyword evidence="3" id="KW-0597">Phosphoprotein</keyword>
<dbReference type="OrthoDB" id="9030879at2"/>
<dbReference type="Gene3D" id="3.90.1150.10">
    <property type="entry name" value="Aspartate Aminotransferase, domain 1"/>
    <property type="match status" value="1"/>
</dbReference>
<gene>
    <name evidence="7" type="ORF">EZJ58_0816</name>
</gene>